<organism evidence="6 7">
    <name type="scientific">Rotaria sordida</name>
    <dbReference type="NCBI Taxonomy" id="392033"/>
    <lineage>
        <taxon>Eukaryota</taxon>
        <taxon>Metazoa</taxon>
        <taxon>Spiralia</taxon>
        <taxon>Gnathifera</taxon>
        <taxon>Rotifera</taxon>
        <taxon>Eurotatoria</taxon>
        <taxon>Bdelloidea</taxon>
        <taxon>Philodinida</taxon>
        <taxon>Philodinidae</taxon>
        <taxon>Rotaria</taxon>
    </lineage>
</organism>
<keyword evidence="7" id="KW-1185">Reference proteome</keyword>
<feature type="repeat" description="NHL" evidence="4">
    <location>
        <begin position="261"/>
        <end position="298"/>
    </location>
</feature>
<keyword evidence="2" id="KW-0677">Repeat</keyword>
<dbReference type="Gene3D" id="2.120.10.30">
    <property type="entry name" value="TolB, C-terminal domain"/>
    <property type="match status" value="2"/>
</dbReference>
<dbReference type="InterPro" id="IPR001258">
    <property type="entry name" value="NHL_repeat"/>
</dbReference>
<reference evidence="6" key="1">
    <citation type="submission" date="2021-02" db="EMBL/GenBank/DDBJ databases">
        <authorList>
            <person name="Nowell W R."/>
        </authorList>
    </citation>
    <scope>NUCLEOTIDE SEQUENCE</scope>
</reference>
<dbReference type="Proteomes" id="UP000663854">
    <property type="component" value="Unassembled WGS sequence"/>
</dbReference>
<dbReference type="PROSITE" id="PS51125">
    <property type="entry name" value="NHL"/>
    <property type="match status" value="2"/>
</dbReference>
<protein>
    <submittedName>
        <fullName evidence="6">Uncharacterized protein</fullName>
    </submittedName>
</protein>
<dbReference type="PANTHER" id="PTHR10680">
    <property type="entry name" value="PEPTIDYL-GLYCINE ALPHA-AMIDATING MONOOXYGENASE"/>
    <property type="match status" value="1"/>
</dbReference>
<dbReference type="EMBL" id="CAJNOL010003825">
    <property type="protein sequence ID" value="CAF1575204.1"/>
    <property type="molecule type" value="Genomic_DNA"/>
</dbReference>
<keyword evidence="3" id="KW-0325">Glycoprotein</keyword>
<dbReference type="Pfam" id="PF01436">
    <property type="entry name" value="NHL"/>
    <property type="match status" value="2"/>
</dbReference>
<dbReference type="CDD" id="cd05819">
    <property type="entry name" value="NHL"/>
    <property type="match status" value="1"/>
</dbReference>
<keyword evidence="1" id="KW-0732">Signal</keyword>
<evidence type="ECO:0000313" key="7">
    <source>
        <dbReference type="Proteomes" id="UP000663870"/>
    </source>
</evidence>
<feature type="repeat" description="NHL" evidence="4">
    <location>
        <begin position="362"/>
        <end position="398"/>
    </location>
</feature>
<evidence type="ECO:0000256" key="4">
    <source>
        <dbReference type="PROSITE-ProRule" id="PRU00504"/>
    </source>
</evidence>
<dbReference type="Gene3D" id="2.40.10.500">
    <property type="match status" value="1"/>
</dbReference>
<evidence type="ECO:0000256" key="2">
    <source>
        <dbReference type="ARBA" id="ARBA00022737"/>
    </source>
</evidence>
<evidence type="ECO:0000256" key="1">
    <source>
        <dbReference type="ARBA" id="ARBA00022729"/>
    </source>
</evidence>
<comment type="caution">
    <text evidence="6">The sequence shown here is derived from an EMBL/GenBank/DDBJ whole genome shotgun (WGS) entry which is preliminary data.</text>
</comment>
<name>A0A815YVL7_9BILA</name>
<dbReference type="InterPro" id="IPR011042">
    <property type="entry name" value="6-blade_b-propeller_TolB-like"/>
</dbReference>
<dbReference type="PANTHER" id="PTHR10680:SF28">
    <property type="entry name" value="SMP-30_GLUCONOLACTONASE_LRE-LIKE REGION DOMAIN-CONTAINING PROTEIN"/>
    <property type="match status" value="1"/>
</dbReference>
<accession>A0A815YVL7</accession>
<dbReference type="GO" id="GO:0005576">
    <property type="term" value="C:extracellular region"/>
    <property type="evidence" value="ECO:0007669"/>
    <property type="project" value="TreeGrafter"/>
</dbReference>
<proteinExistence type="predicted"/>
<dbReference type="Proteomes" id="UP000663870">
    <property type="component" value="Unassembled WGS sequence"/>
</dbReference>
<evidence type="ECO:0000313" key="6">
    <source>
        <dbReference type="EMBL" id="CAF1575204.1"/>
    </source>
</evidence>
<dbReference type="AlphaFoldDB" id="A0A815YVL7"/>
<evidence type="ECO:0000313" key="5">
    <source>
        <dbReference type="EMBL" id="CAF1302256.1"/>
    </source>
</evidence>
<sequence>MSVVRVQSQICHGISEYDQCSSNSACACFHMAGANNTGICGFQWVTCSELRACEHTTNHCHESDHICIRHPRCHNHPVCYPVSMIDQQICPPITMIPNIPANARWAQNGVTVAGGHGLGNATNQLYWPLDLFVDNDQTLVFADHDNHRIIQWKMGDTNGQVVAGGHDKGNRLDQLNHPSNVLIDKETDNLIICDGGNRRVVQWSRRSGTTQGEILIDNIYCWGLAMDDRRYLYISDSFEHEVRRYRIGDKNGTIAAGGNGKGAGLNQLNYPTYIFVDQQQAVYVTDKDNHRVMKWNKGAKEGIAVAGNQVNGVALTQLSYPRQLFVDTLGTIYVADSGNHRVMRWPKGSKQGTVIVGGNGEGAKANQLNSPWGLSFDRHGNLYVADRSNNRVQRFSFE</sequence>
<dbReference type="SUPFAM" id="SSF63825">
    <property type="entry name" value="YWTD domain"/>
    <property type="match status" value="1"/>
</dbReference>
<gene>
    <name evidence="6" type="ORF">JXQ802_LOCUS45600</name>
    <name evidence="5" type="ORF">PYM288_LOCUS29974</name>
</gene>
<evidence type="ECO:0000256" key="3">
    <source>
        <dbReference type="ARBA" id="ARBA00023180"/>
    </source>
</evidence>
<dbReference type="EMBL" id="CAJNOH010002606">
    <property type="protein sequence ID" value="CAF1302256.1"/>
    <property type="molecule type" value="Genomic_DNA"/>
</dbReference>